<dbReference type="AlphaFoldDB" id="A0A9D4GY34"/>
<evidence type="ECO:0000313" key="1">
    <source>
        <dbReference type="EMBL" id="KAH3823770.1"/>
    </source>
</evidence>
<evidence type="ECO:0000313" key="2">
    <source>
        <dbReference type="Proteomes" id="UP000828390"/>
    </source>
</evidence>
<name>A0A9D4GY34_DREPO</name>
<gene>
    <name evidence="1" type="ORF">DPMN_125592</name>
</gene>
<organism evidence="1 2">
    <name type="scientific">Dreissena polymorpha</name>
    <name type="common">Zebra mussel</name>
    <name type="synonym">Mytilus polymorpha</name>
    <dbReference type="NCBI Taxonomy" id="45954"/>
    <lineage>
        <taxon>Eukaryota</taxon>
        <taxon>Metazoa</taxon>
        <taxon>Spiralia</taxon>
        <taxon>Lophotrochozoa</taxon>
        <taxon>Mollusca</taxon>
        <taxon>Bivalvia</taxon>
        <taxon>Autobranchia</taxon>
        <taxon>Heteroconchia</taxon>
        <taxon>Euheterodonta</taxon>
        <taxon>Imparidentia</taxon>
        <taxon>Neoheterodontei</taxon>
        <taxon>Myida</taxon>
        <taxon>Dreissenoidea</taxon>
        <taxon>Dreissenidae</taxon>
        <taxon>Dreissena</taxon>
    </lineage>
</organism>
<sequence>MIPERNLMEGCGLTPNQQSKWISVIREMMHEGPRIILRLEKIRKAIIAYPEPLMWYLQQDED</sequence>
<reference evidence="1" key="1">
    <citation type="journal article" date="2019" name="bioRxiv">
        <title>The Genome of the Zebra Mussel, Dreissena polymorpha: A Resource for Invasive Species Research.</title>
        <authorList>
            <person name="McCartney M.A."/>
            <person name="Auch B."/>
            <person name="Kono T."/>
            <person name="Mallez S."/>
            <person name="Zhang Y."/>
            <person name="Obille A."/>
            <person name="Becker A."/>
            <person name="Abrahante J.E."/>
            <person name="Garbe J."/>
            <person name="Badalamenti J.P."/>
            <person name="Herman A."/>
            <person name="Mangelson H."/>
            <person name="Liachko I."/>
            <person name="Sullivan S."/>
            <person name="Sone E.D."/>
            <person name="Koren S."/>
            <person name="Silverstein K.A.T."/>
            <person name="Beckman K.B."/>
            <person name="Gohl D.M."/>
        </authorList>
    </citation>
    <scope>NUCLEOTIDE SEQUENCE</scope>
    <source>
        <strain evidence="1">Duluth1</strain>
        <tissue evidence="1">Whole animal</tissue>
    </source>
</reference>
<reference evidence="1" key="2">
    <citation type="submission" date="2020-11" db="EMBL/GenBank/DDBJ databases">
        <authorList>
            <person name="McCartney M.A."/>
            <person name="Auch B."/>
            <person name="Kono T."/>
            <person name="Mallez S."/>
            <person name="Becker A."/>
            <person name="Gohl D.M."/>
            <person name="Silverstein K.A.T."/>
            <person name="Koren S."/>
            <person name="Bechman K.B."/>
            <person name="Herman A."/>
            <person name="Abrahante J.E."/>
            <person name="Garbe J."/>
        </authorList>
    </citation>
    <scope>NUCLEOTIDE SEQUENCE</scope>
    <source>
        <strain evidence="1">Duluth1</strain>
        <tissue evidence="1">Whole animal</tissue>
    </source>
</reference>
<dbReference type="Proteomes" id="UP000828390">
    <property type="component" value="Unassembled WGS sequence"/>
</dbReference>
<accession>A0A9D4GY34</accession>
<comment type="caution">
    <text evidence="1">The sequence shown here is derived from an EMBL/GenBank/DDBJ whole genome shotgun (WGS) entry which is preliminary data.</text>
</comment>
<dbReference type="EMBL" id="JAIWYP010000005">
    <property type="protein sequence ID" value="KAH3823770.1"/>
    <property type="molecule type" value="Genomic_DNA"/>
</dbReference>
<keyword evidence="2" id="KW-1185">Reference proteome</keyword>
<proteinExistence type="predicted"/>
<protein>
    <submittedName>
        <fullName evidence="1">Uncharacterized protein</fullName>
    </submittedName>
</protein>